<feature type="non-terminal residue" evidence="2">
    <location>
        <position position="224"/>
    </location>
</feature>
<dbReference type="Proteomes" id="UP001162164">
    <property type="component" value="Unassembled WGS sequence"/>
</dbReference>
<dbReference type="Gene3D" id="3.40.50.10180">
    <property type="entry name" value="Glycerate kinase, MOFRL-like N-terminal domain"/>
    <property type="match status" value="1"/>
</dbReference>
<keyword evidence="3" id="KW-1185">Reference proteome</keyword>
<dbReference type="Pfam" id="PF13660">
    <property type="entry name" value="DUF4147"/>
    <property type="match status" value="1"/>
</dbReference>
<evidence type="ECO:0000313" key="3">
    <source>
        <dbReference type="Proteomes" id="UP001162164"/>
    </source>
</evidence>
<dbReference type="SUPFAM" id="SSF82544">
    <property type="entry name" value="GckA/TtuD-like"/>
    <property type="match status" value="1"/>
</dbReference>
<evidence type="ECO:0000259" key="1">
    <source>
        <dbReference type="Pfam" id="PF13660"/>
    </source>
</evidence>
<proteinExistence type="predicted"/>
<protein>
    <recommendedName>
        <fullName evidence="1">MOFRL-associated domain-containing protein</fullName>
    </recommendedName>
</protein>
<evidence type="ECO:0000313" key="2">
    <source>
        <dbReference type="EMBL" id="KAJ8976169.1"/>
    </source>
</evidence>
<dbReference type="InterPro" id="IPR038614">
    <property type="entry name" value="GK_N_sf"/>
</dbReference>
<dbReference type="InterPro" id="IPR039760">
    <property type="entry name" value="MOFRL_protein"/>
</dbReference>
<comment type="caution">
    <text evidence="2">The sequence shown here is derived from an EMBL/GenBank/DDBJ whole genome shotgun (WGS) entry which is preliminary data.</text>
</comment>
<dbReference type="EMBL" id="JAPWTJ010000716">
    <property type="protein sequence ID" value="KAJ8976169.1"/>
    <property type="molecule type" value="Genomic_DNA"/>
</dbReference>
<reference evidence="2" key="1">
    <citation type="journal article" date="2023" name="Insect Mol. Biol.">
        <title>Genome sequencing provides insights into the evolution of gene families encoding plant cell wall-degrading enzymes in longhorned beetles.</title>
        <authorList>
            <person name="Shin N.R."/>
            <person name="Okamura Y."/>
            <person name="Kirsch R."/>
            <person name="Pauchet Y."/>
        </authorList>
    </citation>
    <scope>NUCLEOTIDE SEQUENCE</scope>
    <source>
        <strain evidence="2">MMC_N1</strain>
    </source>
</reference>
<sequence>MSNKDLKEIFLKAVESVQPPQLIKNQVKLEGCHLLVKGRTYFLKKPCHVVGFGKAVLGMATELESLLGEQLEGGVVTVPEGIFEKYQRPSGSKIEYIEGAKGNLPDEEAVKGAVKIRNLAQRLQEDDLLIVLISGGGSALLPLPVSPITLEEKVDVIKKLAKSGADIRELNSLRKRISVLKGGGLAELAYPCKIISLVLSDIVGDPLDFIASGPTISDRDSAES</sequence>
<gene>
    <name evidence="2" type="ORF">NQ317_002057</name>
</gene>
<dbReference type="PANTHER" id="PTHR12227:SF0">
    <property type="entry name" value="GLYCERATE KINASE"/>
    <property type="match status" value="1"/>
</dbReference>
<feature type="domain" description="MOFRL-associated" evidence="1">
    <location>
        <begin position="6"/>
        <end position="222"/>
    </location>
</feature>
<organism evidence="2 3">
    <name type="scientific">Molorchus minor</name>
    <dbReference type="NCBI Taxonomy" id="1323400"/>
    <lineage>
        <taxon>Eukaryota</taxon>
        <taxon>Metazoa</taxon>
        <taxon>Ecdysozoa</taxon>
        <taxon>Arthropoda</taxon>
        <taxon>Hexapoda</taxon>
        <taxon>Insecta</taxon>
        <taxon>Pterygota</taxon>
        <taxon>Neoptera</taxon>
        <taxon>Endopterygota</taxon>
        <taxon>Coleoptera</taxon>
        <taxon>Polyphaga</taxon>
        <taxon>Cucujiformia</taxon>
        <taxon>Chrysomeloidea</taxon>
        <taxon>Cerambycidae</taxon>
        <taxon>Lamiinae</taxon>
        <taxon>Monochamini</taxon>
        <taxon>Molorchus</taxon>
    </lineage>
</organism>
<dbReference type="InterPro" id="IPR025286">
    <property type="entry name" value="MOFRL_assoc_dom"/>
</dbReference>
<accession>A0ABQ9JE42</accession>
<name>A0ABQ9JE42_9CUCU</name>
<dbReference type="PANTHER" id="PTHR12227">
    <property type="entry name" value="GLYCERATE KINASE"/>
    <property type="match status" value="1"/>
</dbReference>